<name>A0A8B8NJD4_9MYRT</name>
<gene>
    <name evidence="4" type="primary">LOC115735485</name>
</gene>
<accession>A0A8B8NJD4</accession>
<dbReference type="NCBIfam" id="TIGR01640">
    <property type="entry name" value="F_box_assoc_1"/>
    <property type="match status" value="1"/>
</dbReference>
<dbReference type="Gene3D" id="1.20.1280.50">
    <property type="match status" value="1"/>
</dbReference>
<evidence type="ECO:0000259" key="2">
    <source>
        <dbReference type="PROSITE" id="PS50181"/>
    </source>
</evidence>
<dbReference type="PANTHER" id="PTHR31672">
    <property type="entry name" value="BNACNNG10540D PROTEIN"/>
    <property type="match status" value="1"/>
</dbReference>
<dbReference type="InterPro" id="IPR001810">
    <property type="entry name" value="F-box_dom"/>
</dbReference>
<feature type="domain" description="F-box" evidence="2">
    <location>
        <begin position="26"/>
        <end position="71"/>
    </location>
</feature>
<proteinExistence type="predicted"/>
<dbReference type="InterPro" id="IPR050796">
    <property type="entry name" value="SCF_F-box_component"/>
</dbReference>
<dbReference type="InterPro" id="IPR017451">
    <property type="entry name" value="F-box-assoc_interact_dom"/>
</dbReference>
<dbReference type="InterPro" id="IPR013187">
    <property type="entry name" value="F-box-assoc_dom_typ3"/>
</dbReference>
<reference evidence="4" key="1">
    <citation type="submission" date="2025-08" db="UniProtKB">
        <authorList>
            <consortium name="RefSeq"/>
        </authorList>
    </citation>
    <scope>IDENTIFICATION</scope>
    <source>
        <tissue evidence="4">Leaf</tissue>
    </source>
</reference>
<keyword evidence="3" id="KW-1185">Reference proteome</keyword>
<dbReference type="AlphaFoldDB" id="A0A8B8NJD4"/>
<evidence type="ECO:0000256" key="1">
    <source>
        <dbReference type="SAM" id="MobiDB-lite"/>
    </source>
</evidence>
<organism evidence="3 4">
    <name type="scientific">Rhodamnia argentea</name>
    <dbReference type="NCBI Taxonomy" id="178133"/>
    <lineage>
        <taxon>Eukaryota</taxon>
        <taxon>Viridiplantae</taxon>
        <taxon>Streptophyta</taxon>
        <taxon>Embryophyta</taxon>
        <taxon>Tracheophyta</taxon>
        <taxon>Spermatophyta</taxon>
        <taxon>Magnoliopsida</taxon>
        <taxon>eudicotyledons</taxon>
        <taxon>Gunneridae</taxon>
        <taxon>Pentapetalae</taxon>
        <taxon>rosids</taxon>
        <taxon>malvids</taxon>
        <taxon>Myrtales</taxon>
        <taxon>Myrtaceae</taxon>
        <taxon>Myrtoideae</taxon>
        <taxon>Myrteae</taxon>
        <taxon>Australasian group</taxon>
        <taxon>Rhodamnia</taxon>
    </lineage>
</organism>
<evidence type="ECO:0000313" key="3">
    <source>
        <dbReference type="Proteomes" id="UP000827889"/>
    </source>
</evidence>
<feature type="region of interest" description="Disordered" evidence="1">
    <location>
        <begin position="1"/>
        <end position="31"/>
    </location>
</feature>
<evidence type="ECO:0000313" key="4">
    <source>
        <dbReference type="RefSeq" id="XP_030522601.2"/>
    </source>
</evidence>
<dbReference type="PROSITE" id="PS50181">
    <property type="entry name" value="FBOX"/>
    <property type="match status" value="1"/>
</dbReference>
<sequence>MSCKQSQNISSSKLSSMSSYQSSSSKPRTSSLPLDLLRDILSRLPTISLLKLRSVCREWRDVIDDPHFAAMHTTTGIESPRILLLLGPSRSTEHWFAVDNEFLVTSLPKSAARSWLYGARASCHGLLCFDDLCQGLTYLLNPLTREIISLTSVEPWRVQWRPHRIGIGVDCLTRRYKIVRLSCSIDCAARPIKAEVLDQGSRSWRDIASVPPSHLLGGPVFAAGSIHWEAAGGGGLVRISSFDITKEEFAWTPCPELRDAHLVDLRGVLGLVDSSHQERLDVWAMKESGRWVKQYNVRLNSPCPVSGHWFLTVLGCGGRKIVFKYLESLLCYNPATDELEYVQRAGDAPDRRACSITISLLSPAKLWNANKVLPWVA</sequence>
<dbReference type="InterPro" id="IPR036047">
    <property type="entry name" value="F-box-like_dom_sf"/>
</dbReference>
<dbReference type="CDD" id="cd22157">
    <property type="entry name" value="F-box_AtFBW1-like"/>
    <property type="match status" value="1"/>
</dbReference>
<dbReference type="Pfam" id="PF08268">
    <property type="entry name" value="FBA_3"/>
    <property type="match status" value="1"/>
</dbReference>
<dbReference type="SMART" id="SM00256">
    <property type="entry name" value="FBOX"/>
    <property type="match status" value="1"/>
</dbReference>
<dbReference type="SUPFAM" id="SSF81383">
    <property type="entry name" value="F-box domain"/>
    <property type="match status" value="1"/>
</dbReference>
<protein>
    <submittedName>
        <fullName evidence="4">F-box protein At1g32420</fullName>
    </submittedName>
</protein>
<dbReference type="RefSeq" id="XP_030522601.2">
    <property type="nucleotide sequence ID" value="XM_030666741.2"/>
</dbReference>
<dbReference type="KEGG" id="rarg:115735485"/>
<dbReference type="Proteomes" id="UP000827889">
    <property type="component" value="Chromosome 8"/>
</dbReference>
<dbReference type="Pfam" id="PF00646">
    <property type="entry name" value="F-box"/>
    <property type="match status" value="1"/>
</dbReference>
<dbReference type="GeneID" id="115735485"/>